<evidence type="ECO:0000313" key="11">
    <source>
        <dbReference type="Proteomes" id="UP000504609"/>
    </source>
</evidence>
<protein>
    <submittedName>
        <fullName evidence="12">Prolyl 4-hydroxylase 1-like isoform X2</fullName>
    </submittedName>
</protein>
<evidence type="ECO:0000313" key="12">
    <source>
        <dbReference type="RefSeq" id="XP_022932580.1"/>
    </source>
</evidence>
<evidence type="ECO:0000256" key="2">
    <source>
        <dbReference type="ARBA" id="ARBA00004648"/>
    </source>
</evidence>
<dbReference type="PROSITE" id="PS51471">
    <property type="entry name" value="FE2OG_OXY"/>
    <property type="match status" value="1"/>
</dbReference>
<evidence type="ECO:0000256" key="8">
    <source>
        <dbReference type="ARBA" id="ARBA00049169"/>
    </source>
</evidence>
<keyword evidence="11" id="KW-1185">Reference proteome</keyword>
<dbReference type="Proteomes" id="UP000504609">
    <property type="component" value="Unplaced"/>
</dbReference>
<reference evidence="12" key="1">
    <citation type="submission" date="2025-08" db="UniProtKB">
        <authorList>
            <consortium name="RefSeq"/>
        </authorList>
    </citation>
    <scope>IDENTIFICATION</scope>
    <source>
        <tissue evidence="12">Young leaves</tissue>
    </source>
</reference>
<dbReference type="GO" id="GO:0005789">
    <property type="term" value="C:endoplasmic reticulum membrane"/>
    <property type="evidence" value="ECO:0007669"/>
    <property type="project" value="UniProtKB-SubCell"/>
</dbReference>
<dbReference type="GO" id="GO:0031418">
    <property type="term" value="F:L-ascorbic acid binding"/>
    <property type="evidence" value="ECO:0007669"/>
    <property type="project" value="InterPro"/>
</dbReference>
<dbReference type="GO" id="GO:0004656">
    <property type="term" value="F:procollagen-proline 4-dioxygenase activity"/>
    <property type="evidence" value="ECO:0007669"/>
    <property type="project" value="UniProtKB-EC"/>
</dbReference>
<gene>
    <name evidence="12" type="primary">LOC111439093</name>
</gene>
<dbReference type="RefSeq" id="XP_022932580.1">
    <property type="nucleotide sequence ID" value="XM_023076812.1"/>
</dbReference>
<dbReference type="GO" id="GO:0005506">
    <property type="term" value="F:iron ion binding"/>
    <property type="evidence" value="ECO:0007669"/>
    <property type="project" value="InterPro"/>
</dbReference>
<dbReference type="AlphaFoldDB" id="A0A6J1F2K0"/>
<accession>A0A6J1F2K0</accession>
<dbReference type="InterPro" id="IPR006620">
    <property type="entry name" value="Pro_4_hyd_alph"/>
</dbReference>
<evidence type="ECO:0000256" key="4">
    <source>
        <dbReference type="ARBA" id="ARBA00022964"/>
    </source>
</evidence>
<dbReference type="InterPro" id="IPR005123">
    <property type="entry name" value="Oxoglu/Fe-dep_dioxygenase_dom"/>
</dbReference>
<keyword evidence="9" id="KW-0812">Transmembrane</keyword>
<name>A0A6J1F2K0_CUCMO</name>
<dbReference type="InterPro" id="IPR044862">
    <property type="entry name" value="Pro_4_hyd_alph_FE2OG_OXY"/>
</dbReference>
<comment type="cofactor">
    <cofactor evidence="1">
        <name>L-ascorbate</name>
        <dbReference type="ChEBI" id="CHEBI:38290"/>
    </cofactor>
</comment>
<evidence type="ECO:0000256" key="1">
    <source>
        <dbReference type="ARBA" id="ARBA00001961"/>
    </source>
</evidence>
<comment type="subcellular location">
    <subcellularLocation>
        <location evidence="2">Endoplasmic reticulum membrane</location>
        <topology evidence="2">Single-pass type II membrane protein</topology>
    </subcellularLocation>
</comment>
<keyword evidence="7" id="KW-0408">Iron</keyword>
<evidence type="ECO:0000256" key="9">
    <source>
        <dbReference type="SAM" id="Phobius"/>
    </source>
</evidence>
<feature type="transmembrane region" description="Helical" evidence="9">
    <location>
        <begin position="7"/>
        <end position="30"/>
    </location>
</feature>
<dbReference type="PANTHER" id="PTHR10869">
    <property type="entry name" value="PROLYL 4-HYDROXYLASE ALPHA SUBUNIT"/>
    <property type="match status" value="1"/>
</dbReference>
<feature type="domain" description="Fe2OG dioxygenase" evidence="10">
    <location>
        <begin position="167"/>
        <end position="284"/>
    </location>
</feature>
<keyword evidence="5" id="KW-0735">Signal-anchor</keyword>
<sequence length="351" mass="39095">MASGLMRIVFGLLTFVTVGMIIGALFQLAFIRRLEDSIGTEFLSAGRLHKTQYDGQRQFLQGLPNWINDKEAEILRLGYVKPEVVSWSPRIIVLHNFLSSEECDYLKAIALPRLEISTVVDTKTGKGIKSDFRTSSGMFLSHQERNYPMVQAIEKRISVYSQIPIENGELIQVLRYEKNQFYKPHHDYFSDTFNLKRGGQRIATMLMYLTDNVEGGETYFPKAGSGMCSCGGKTVPGLSVKPVKGDAVLFWSMGLDGQSDPNSIHGGCEVLGGEKWSATKWMRQKSTLIFKGHTPRGPQDGDAKVGRLVDGDQHLNAAKVSLGVLGIITQVITSPWSLLFLLIRPSKSLFK</sequence>
<keyword evidence="3" id="KW-0479">Metal-binding</keyword>
<keyword evidence="9" id="KW-0472">Membrane</keyword>
<evidence type="ECO:0000256" key="6">
    <source>
        <dbReference type="ARBA" id="ARBA00023002"/>
    </source>
</evidence>
<keyword evidence="9" id="KW-1133">Transmembrane helix</keyword>
<keyword evidence="6" id="KW-0560">Oxidoreductase</keyword>
<dbReference type="Gene3D" id="2.60.120.620">
    <property type="entry name" value="q2cbj1_9rhob like domain"/>
    <property type="match status" value="1"/>
</dbReference>
<evidence type="ECO:0000256" key="5">
    <source>
        <dbReference type="ARBA" id="ARBA00022968"/>
    </source>
</evidence>
<dbReference type="GeneID" id="111439093"/>
<evidence type="ECO:0000256" key="7">
    <source>
        <dbReference type="ARBA" id="ARBA00023004"/>
    </source>
</evidence>
<dbReference type="PANTHER" id="PTHR10869:SF42">
    <property type="entry name" value="PROLYL 4-HYDROXYLASE 1"/>
    <property type="match status" value="1"/>
</dbReference>
<comment type="catalytic activity">
    <reaction evidence="8">
        <text>L-prolyl-[collagen] + 2-oxoglutarate + O2 = trans-4-hydroxy-L-prolyl-[collagen] + succinate + CO2</text>
        <dbReference type="Rhea" id="RHEA:18945"/>
        <dbReference type="Rhea" id="RHEA-COMP:11676"/>
        <dbReference type="Rhea" id="RHEA-COMP:11680"/>
        <dbReference type="ChEBI" id="CHEBI:15379"/>
        <dbReference type="ChEBI" id="CHEBI:16526"/>
        <dbReference type="ChEBI" id="CHEBI:16810"/>
        <dbReference type="ChEBI" id="CHEBI:30031"/>
        <dbReference type="ChEBI" id="CHEBI:50342"/>
        <dbReference type="ChEBI" id="CHEBI:61965"/>
        <dbReference type="EC" id="1.14.11.2"/>
    </reaction>
</comment>
<proteinExistence type="predicted"/>
<dbReference type="FunFam" id="2.60.120.620:FF:000015">
    <property type="entry name" value="Prolyl 4-hydroxylase 1"/>
    <property type="match status" value="1"/>
</dbReference>
<dbReference type="SMART" id="SM00702">
    <property type="entry name" value="P4Hc"/>
    <property type="match status" value="1"/>
</dbReference>
<dbReference type="Pfam" id="PF13640">
    <property type="entry name" value="2OG-FeII_Oxy_3"/>
    <property type="match status" value="1"/>
</dbReference>
<evidence type="ECO:0000256" key="3">
    <source>
        <dbReference type="ARBA" id="ARBA00022723"/>
    </source>
</evidence>
<organism evidence="11 12">
    <name type="scientific">Cucurbita moschata</name>
    <name type="common">Winter crookneck squash</name>
    <name type="synonym">Cucurbita pepo var. moschata</name>
    <dbReference type="NCBI Taxonomy" id="3662"/>
    <lineage>
        <taxon>Eukaryota</taxon>
        <taxon>Viridiplantae</taxon>
        <taxon>Streptophyta</taxon>
        <taxon>Embryophyta</taxon>
        <taxon>Tracheophyta</taxon>
        <taxon>Spermatophyta</taxon>
        <taxon>Magnoliopsida</taxon>
        <taxon>eudicotyledons</taxon>
        <taxon>Gunneridae</taxon>
        <taxon>Pentapetalae</taxon>
        <taxon>rosids</taxon>
        <taxon>fabids</taxon>
        <taxon>Cucurbitales</taxon>
        <taxon>Cucurbitaceae</taxon>
        <taxon>Cucurbiteae</taxon>
        <taxon>Cucurbita</taxon>
    </lineage>
</organism>
<evidence type="ECO:0000259" key="10">
    <source>
        <dbReference type="PROSITE" id="PS51471"/>
    </source>
</evidence>
<keyword evidence="4" id="KW-0223">Dioxygenase</keyword>
<dbReference type="InterPro" id="IPR045054">
    <property type="entry name" value="P4HA-like"/>
</dbReference>